<dbReference type="EMBL" id="RAVZ01000362">
    <property type="protein sequence ID" value="RKG74611.1"/>
    <property type="molecule type" value="Genomic_DNA"/>
</dbReference>
<reference evidence="2" key="1">
    <citation type="submission" date="2018-09" db="EMBL/GenBank/DDBJ databases">
        <authorList>
            <person name="Livingstone P.G."/>
            <person name="Whitworth D.E."/>
        </authorList>
    </citation>
    <scope>NUCLEOTIDE SEQUENCE [LARGE SCALE GENOMIC DNA]</scope>
    <source>
        <strain evidence="2">CA054A</strain>
    </source>
</reference>
<proteinExistence type="predicted"/>
<evidence type="ECO:0000313" key="1">
    <source>
        <dbReference type="EMBL" id="RKG74611.1"/>
    </source>
</evidence>
<evidence type="ECO:0000313" key="2">
    <source>
        <dbReference type="Proteomes" id="UP000268094"/>
    </source>
</evidence>
<organism evidence="1 2">
    <name type="scientific">Corallococcus terminator</name>
    <dbReference type="NCBI Taxonomy" id="2316733"/>
    <lineage>
        <taxon>Bacteria</taxon>
        <taxon>Pseudomonadati</taxon>
        <taxon>Myxococcota</taxon>
        <taxon>Myxococcia</taxon>
        <taxon>Myxococcales</taxon>
        <taxon>Cystobacterineae</taxon>
        <taxon>Myxococcaceae</taxon>
        <taxon>Corallococcus</taxon>
    </lineage>
</organism>
<name>A0A3A8I8D3_9BACT</name>
<keyword evidence="2" id="KW-1185">Reference proteome</keyword>
<sequence length="1023" mass="105417">MVGLGLVLVAGVARGGWTVTQTQNGVPSDVTVFRPGHFAVATGEQLFISRDGGISALSGEMAGSFLQGSDCVVGILSDSTLQSVAGCSPDEGKSLFPTANDYTLRAVRLTADGGVGYAAATPFPSGGEFRSSFLPKEGTAQWGLLTMPQPGAVPLAPLAVLPPQPGGVPHALYSVSSTVATLVWYRGATGQTFLAPGSPPVASPLSMALLPGLTPAKPLAFFGNNSALFRGTLEGTSWPFDPVLTGAGSVDALAFDVANGSAAGVGFGLMLAKKDGRVRAYSAEPVSPSSLPGSVWRENTSFPTGITQTGVQMSCWGASYCVAVLNGPVQNILIYQNEKTPDLRIAPDSLDVEEGRTTSLILNPRDGDGDAVRVTFTPRDPNGLLSIQSGPPPAGDNGMTLSLTADSGFCASQQASLDVVASDGLAAHDTTKTVELNVKHTIPPAAPLDVTVNVPGGVFFAGGAAGTLTPVRGASGCEPVRYPWAPAPTRAPKLDVTDRVATLNPVLDKADRCKPVSTVFTYTVRANDGELDSAPRSVPVEFHPWGPPEAPFPNPPMPRFTGESLQPQSLHLCAPNADLPLVKTFWSRLDASPVVAVNAVQAQGAPQPPVGTTPVEGTAVVVDSQGACSDASVTLRAFNQLVVDGHLLVGPESIVDVTVKPRWVPMKNVTPVLTLDPPEERKVRGRLVTPALNCVSSRGITTVVTLESSDASAQVLATQSFPGASGDIALDLPPTCGSATYNVRVRVQEPVAGGATETSESLQSLTRDARDVELGDVDGELVATCEDGARGTLRQTFPAGACTAVNLDWTYVRGPELETPVSAGDSATLSTKDKQLESLVGEFVTVNVAATGEGASAATREHSVRIGARPFVSLERRAETGPGSDSSQVGVSVFLHNDTGCGVSAIRYEEIPSGAEVVLDSVRLNGQPVIATALEGGGFAVEPVPLEGGATAALTYVIRPAFLGEPTFSGTATLRGIVVSRTEAPPPSTSGCGCSGSGSGVTAFGLGALAWMARRRRGVRARS</sequence>
<dbReference type="AlphaFoldDB" id="A0A3A8I8D3"/>
<comment type="caution">
    <text evidence="1">The sequence shown here is derived from an EMBL/GenBank/DDBJ whole genome shotgun (WGS) entry which is preliminary data.</text>
</comment>
<accession>A0A3A8I8D3</accession>
<gene>
    <name evidence="1" type="ORF">D7V88_34655</name>
</gene>
<dbReference type="Proteomes" id="UP000268094">
    <property type="component" value="Unassembled WGS sequence"/>
</dbReference>
<protein>
    <submittedName>
        <fullName evidence="1">Uncharacterized protein</fullName>
    </submittedName>
</protein>